<dbReference type="GO" id="GO:0030027">
    <property type="term" value="C:lamellipodium"/>
    <property type="evidence" value="ECO:0007669"/>
    <property type="project" value="UniProtKB-SubCell"/>
</dbReference>
<dbReference type="InterPro" id="IPR046376">
    <property type="entry name" value="PH_Cool_Pix"/>
</dbReference>
<dbReference type="InterPro" id="IPR011993">
    <property type="entry name" value="PH-like_dom_sf"/>
</dbReference>
<name>A0A6P8GTY9_CLUHA</name>
<dbReference type="SUPFAM" id="SSF50044">
    <property type="entry name" value="SH3-domain"/>
    <property type="match status" value="1"/>
</dbReference>
<dbReference type="SUPFAM" id="SSF48065">
    <property type="entry name" value="DBL homology domain (DH-domain)"/>
    <property type="match status" value="1"/>
</dbReference>
<evidence type="ECO:0000256" key="6">
    <source>
        <dbReference type="SAM" id="Coils"/>
    </source>
</evidence>
<dbReference type="Gene3D" id="2.30.29.30">
    <property type="entry name" value="Pleckstrin-homology domain (PH domain)/Phosphotyrosine-binding domain (PTB)"/>
    <property type="match status" value="1"/>
</dbReference>
<evidence type="ECO:0000259" key="10">
    <source>
        <dbReference type="PROSITE" id="PS50010"/>
    </source>
</evidence>
<dbReference type="PANTHER" id="PTHR46026:SF2">
    <property type="entry name" value="RHO GUANINE NUCLEOTIDE EXCHANGE FACTOR 6"/>
    <property type="match status" value="1"/>
</dbReference>
<dbReference type="InterPro" id="IPR032409">
    <property type="entry name" value="GEF6/7_CC"/>
</dbReference>
<dbReference type="FunFam" id="1.20.900.10:FF:000016">
    <property type="entry name" value="Rho guanine nucleotide exchange factor 6"/>
    <property type="match status" value="1"/>
</dbReference>
<dbReference type="OrthoDB" id="6019202at2759"/>
<sequence>MSVACSSGSEPATRLGERKRKKKQKCHGCALHPNRVRRSRCLSGCCVLKSERPVKTMNPEEQVVTWLISLGVLNSPKKNIADPEEFLKSSLRDGVVLCKLVERLLPGTTPKYCPDPRNEGDCIANIREFVKGCSTLKIEGFEPQDLYTGENFGKILSTLLAVNIATQDRGTERSCPQPSASAAGQYQSTHTLSTSKSNKSLRRHSKPAVEMAENGGSGGGGNVHVMVKARFNFKQNNEDELSFNKGELIHVSRQEDGGWWEGSLNGRTGWFPSNYVREIKPCEKPVSPKTIKGFDVPQLTKNYYSVVVQDILEHEREFVKELQTVLSCYLRTLQASDKLSSADSATLIGNLEDILTFQQGLCVALEECAKVPEGQQRLGACYLNLMCQIRTLYLSYCSSHPSAVCVLTDHSEELDKFMESQGASSPGILTLTTSLSKPFMRLDKYPTLLQELERHVEEAHPDYNDILKANAAFKNLVTQCQDLRKRKNLELQILSEPVRGWDGDGMKTLGQVSYMSQVQVQSGTSEDKEERYFMLFPNVLVMLSASPRMSGFIYQGKLPLSGTTVTKQAEDAENGLFAFEITGGGTDGTTVFCSSLQELQDWLEHLHAFTKGGSPVGTILKPVEGKPLSMVGTPTHQSPLQSFSTPVASRGLLEPPKVPKPWSLSCLRPAPPLKPSAALGYKERMSYILKDSSKSPRPIKKFLPARKKERKPSDDEFSLRKSTAALEEDAQILKVIEAYCTGASVHQITTAVRKESIPQVLLPEEEKIIVEEMKSNGQTVIEEKSLVDAVYALKDEVHELKKESKLMKHHLEEEQKLRRELERTVRKLAKQKNDSTWDDCSH</sequence>
<dbReference type="GO" id="GO:0005737">
    <property type="term" value="C:cytoplasm"/>
    <property type="evidence" value="ECO:0007669"/>
    <property type="project" value="TreeGrafter"/>
</dbReference>
<dbReference type="PANTHER" id="PTHR46026">
    <property type="entry name" value="RHO-TYPE GUANINE NUCLEOTIDE EXCHANGE FACTOR, ISOFORM F"/>
    <property type="match status" value="1"/>
</dbReference>
<evidence type="ECO:0000313" key="13">
    <source>
        <dbReference type="RefSeq" id="XP_031442624.1"/>
    </source>
</evidence>
<dbReference type="RefSeq" id="XP_031442624.1">
    <property type="nucleotide sequence ID" value="XM_031586764.2"/>
</dbReference>
<protein>
    <submittedName>
        <fullName evidence="13">Rho guanine nucleotide exchange factor 6</fullName>
    </submittedName>
</protein>
<dbReference type="Pfam" id="PF16523">
    <property type="entry name" value="betaPIX_CC"/>
    <property type="match status" value="1"/>
</dbReference>
<dbReference type="FunFam" id="2.30.30.40:FF:000034">
    <property type="entry name" value="Rho guanine nucleotide exchange factor (GEF) 7"/>
    <property type="match status" value="1"/>
</dbReference>
<organism evidence="12 13">
    <name type="scientific">Clupea harengus</name>
    <name type="common">Atlantic herring</name>
    <dbReference type="NCBI Taxonomy" id="7950"/>
    <lineage>
        <taxon>Eukaryota</taxon>
        <taxon>Metazoa</taxon>
        <taxon>Chordata</taxon>
        <taxon>Craniata</taxon>
        <taxon>Vertebrata</taxon>
        <taxon>Euteleostomi</taxon>
        <taxon>Actinopterygii</taxon>
        <taxon>Neopterygii</taxon>
        <taxon>Teleostei</taxon>
        <taxon>Clupei</taxon>
        <taxon>Clupeiformes</taxon>
        <taxon>Clupeoidei</taxon>
        <taxon>Clupeidae</taxon>
        <taxon>Clupea</taxon>
    </lineage>
</organism>
<feature type="domain" description="DH" evidence="10">
    <location>
        <begin position="303"/>
        <end position="483"/>
    </location>
</feature>
<dbReference type="GeneID" id="105911468"/>
<dbReference type="PROSITE" id="PS50021">
    <property type="entry name" value="CH"/>
    <property type="match status" value="1"/>
</dbReference>
<keyword evidence="2 5" id="KW-0728">SH3 domain</keyword>
<feature type="region of interest" description="Disordered" evidence="7">
    <location>
        <begin position="170"/>
        <end position="217"/>
    </location>
</feature>
<feature type="coiled-coil region" evidence="6">
    <location>
        <begin position="800"/>
        <end position="834"/>
    </location>
</feature>
<keyword evidence="3" id="KW-0344">Guanine-nucleotide releasing factor</keyword>
<dbReference type="PRINTS" id="PR00452">
    <property type="entry name" value="SH3DOMAIN"/>
</dbReference>
<dbReference type="SMART" id="SM00233">
    <property type="entry name" value="PH"/>
    <property type="match status" value="1"/>
</dbReference>
<evidence type="ECO:0000259" key="8">
    <source>
        <dbReference type="PROSITE" id="PS50002"/>
    </source>
</evidence>
<dbReference type="InterPro" id="IPR035789">
    <property type="entry name" value="BetaPIX_SH3"/>
</dbReference>
<reference evidence="13" key="1">
    <citation type="submission" date="2025-08" db="UniProtKB">
        <authorList>
            <consortium name="RefSeq"/>
        </authorList>
    </citation>
    <scope>IDENTIFICATION</scope>
</reference>
<evidence type="ECO:0000256" key="4">
    <source>
        <dbReference type="ARBA" id="ARBA00023273"/>
    </source>
</evidence>
<feature type="domain" description="Calponin-homology (CH)" evidence="11">
    <location>
        <begin position="57"/>
        <end position="167"/>
    </location>
</feature>
<accession>A0A6P8GTY9</accession>
<dbReference type="InterPro" id="IPR036028">
    <property type="entry name" value="SH3-like_dom_sf"/>
</dbReference>
<dbReference type="SUPFAM" id="SSF50729">
    <property type="entry name" value="PH domain-like"/>
    <property type="match status" value="1"/>
</dbReference>
<evidence type="ECO:0000256" key="5">
    <source>
        <dbReference type="PROSITE-ProRule" id="PRU00192"/>
    </source>
</evidence>
<dbReference type="KEGG" id="char:105911468"/>
<dbReference type="AlphaFoldDB" id="A0A6P8GTY9"/>
<dbReference type="SMART" id="SM00325">
    <property type="entry name" value="RhoGEF"/>
    <property type="match status" value="1"/>
</dbReference>
<dbReference type="CTD" id="9459"/>
<dbReference type="Pfam" id="PF00169">
    <property type="entry name" value="PH"/>
    <property type="match status" value="1"/>
</dbReference>
<evidence type="ECO:0000259" key="9">
    <source>
        <dbReference type="PROSITE" id="PS50003"/>
    </source>
</evidence>
<dbReference type="SMART" id="SM00326">
    <property type="entry name" value="SH3"/>
    <property type="match status" value="1"/>
</dbReference>
<dbReference type="InterPro" id="IPR001849">
    <property type="entry name" value="PH_domain"/>
</dbReference>
<dbReference type="PROSITE" id="PS50003">
    <property type="entry name" value="PH_DOMAIN"/>
    <property type="match status" value="1"/>
</dbReference>
<dbReference type="Gene3D" id="1.20.5.390">
    <property type="entry name" value="L1 transposable element, trimerization domain"/>
    <property type="match status" value="1"/>
</dbReference>
<proteinExistence type="predicted"/>
<keyword evidence="12" id="KW-1185">Reference proteome</keyword>
<gene>
    <name evidence="13" type="primary">arhgef6</name>
</gene>
<dbReference type="Gene3D" id="1.10.418.10">
    <property type="entry name" value="Calponin-like domain"/>
    <property type="match status" value="1"/>
</dbReference>
<dbReference type="GO" id="GO:0005085">
    <property type="term" value="F:guanyl-nucleotide exchange factor activity"/>
    <property type="evidence" value="ECO:0007669"/>
    <property type="project" value="UniProtKB-KW"/>
</dbReference>
<keyword evidence="6" id="KW-0175">Coiled coil</keyword>
<dbReference type="InterPro" id="IPR035899">
    <property type="entry name" value="DBL_dom_sf"/>
</dbReference>
<keyword evidence="4" id="KW-0966">Cell projection</keyword>
<comment type="subcellular location">
    <subcellularLocation>
        <location evidence="1">Cell projection</location>
        <location evidence="1">Lamellipodium</location>
    </subcellularLocation>
</comment>
<dbReference type="SMART" id="SM00033">
    <property type="entry name" value="CH"/>
    <property type="match status" value="1"/>
</dbReference>
<feature type="domain" description="PH" evidence="9">
    <location>
        <begin position="505"/>
        <end position="611"/>
    </location>
</feature>
<evidence type="ECO:0000313" key="12">
    <source>
        <dbReference type="Proteomes" id="UP000515152"/>
    </source>
</evidence>
<dbReference type="InterPro" id="IPR000219">
    <property type="entry name" value="DH_dom"/>
</dbReference>
<feature type="domain" description="SH3" evidence="8">
    <location>
        <begin position="222"/>
        <end position="281"/>
    </location>
</feature>
<dbReference type="Gene3D" id="2.30.30.40">
    <property type="entry name" value="SH3 Domains"/>
    <property type="match status" value="1"/>
</dbReference>
<dbReference type="PROSITE" id="PS50002">
    <property type="entry name" value="SH3"/>
    <property type="match status" value="1"/>
</dbReference>
<dbReference type="Pfam" id="PF16614">
    <property type="entry name" value="RhoGEF67_u2"/>
    <property type="match status" value="1"/>
</dbReference>
<dbReference type="GO" id="GO:0030032">
    <property type="term" value="P:lamellipodium assembly"/>
    <property type="evidence" value="ECO:0007669"/>
    <property type="project" value="TreeGrafter"/>
</dbReference>
<dbReference type="SUPFAM" id="SSF47576">
    <property type="entry name" value="Calponin-homology domain, CH-domain"/>
    <property type="match status" value="1"/>
</dbReference>
<dbReference type="PROSITE" id="PS50010">
    <property type="entry name" value="DH_2"/>
    <property type="match status" value="1"/>
</dbReference>
<dbReference type="Gene3D" id="1.20.900.10">
    <property type="entry name" value="Dbl homology (DH) domain"/>
    <property type="match status" value="1"/>
</dbReference>
<dbReference type="CDD" id="cd01225">
    <property type="entry name" value="PH_Cool_Pix"/>
    <property type="match status" value="1"/>
</dbReference>
<evidence type="ECO:0000256" key="7">
    <source>
        <dbReference type="SAM" id="MobiDB-lite"/>
    </source>
</evidence>
<dbReference type="CDD" id="cd00160">
    <property type="entry name" value="RhoGEF"/>
    <property type="match status" value="1"/>
</dbReference>
<evidence type="ECO:0000256" key="2">
    <source>
        <dbReference type="ARBA" id="ARBA00022443"/>
    </source>
</evidence>
<dbReference type="Pfam" id="PF00307">
    <property type="entry name" value="CH"/>
    <property type="match status" value="1"/>
</dbReference>
<evidence type="ECO:0000256" key="3">
    <source>
        <dbReference type="ARBA" id="ARBA00022658"/>
    </source>
</evidence>
<dbReference type="Pfam" id="PF00621">
    <property type="entry name" value="RhoGEF"/>
    <property type="match status" value="1"/>
</dbReference>
<feature type="compositionally biased region" description="Polar residues" evidence="7">
    <location>
        <begin position="170"/>
        <end position="198"/>
    </location>
</feature>
<dbReference type="InterPro" id="IPR001715">
    <property type="entry name" value="CH_dom"/>
</dbReference>
<dbReference type="Proteomes" id="UP000515152">
    <property type="component" value="Chromosome 20"/>
</dbReference>
<evidence type="ECO:0000259" key="11">
    <source>
        <dbReference type="PROSITE" id="PS50021"/>
    </source>
</evidence>
<dbReference type="Pfam" id="PF07653">
    <property type="entry name" value="SH3_2"/>
    <property type="match status" value="1"/>
</dbReference>
<dbReference type="InterPro" id="IPR036872">
    <property type="entry name" value="CH_dom_sf"/>
</dbReference>
<dbReference type="CDD" id="cd12061">
    <property type="entry name" value="SH3_betaPIX"/>
    <property type="match status" value="1"/>
</dbReference>
<evidence type="ECO:0000256" key="1">
    <source>
        <dbReference type="ARBA" id="ARBA00004510"/>
    </source>
</evidence>
<dbReference type="Pfam" id="PF16615">
    <property type="entry name" value="RhoGEF67_u1"/>
    <property type="match status" value="1"/>
</dbReference>
<dbReference type="InterPro" id="IPR001452">
    <property type="entry name" value="SH3_domain"/>
</dbReference>